<feature type="region of interest" description="Disordered" evidence="1">
    <location>
        <begin position="1"/>
        <end position="67"/>
    </location>
</feature>
<evidence type="ECO:0000313" key="3">
    <source>
        <dbReference type="Proteomes" id="UP000271098"/>
    </source>
</evidence>
<organism evidence="4">
    <name type="scientific">Gongylonema pulchrum</name>
    <dbReference type="NCBI Taxonomy" id="637853"/>
    <lineage>
        <taxon>Eukaryota</taxon>
        <taxon>Metazoa</taxon>
        <taxon>Ecdysozoa</taxon>
        <taxon>Nematoda</taxon>
        <taxon>Chromadorea</taxon>
        <taxon>Rhabditida</taxon>
        <taxon>Spirurina</taxon>
        <taxon>Spiruromorpha</taxon>
        <taxon>Spiruroidea</taxon>
        <taxon>Gongylonematidae</taxon>
        <taxon>Gongylonema</taxon>
    </lineage>
</organism>
<sequence>MGKWGSGHWHRSAPSRPGTDPLLEHDRLNNDGPSTEHSSNDKPRSSRPEQRARRTPVAIQQESGNLPRFVEPGFTSCENQFCYLRSPDGLLPELTSKE</sequence>
<name>A0A183E385_9BILA</name>
<evidence type="ECO:0000313" key="4">
    <source>
        <dbReference type="WBParaSite" id="GPUH_0001544701-mRNA-1"/>
    </source>
</evidence>
<evidence type="ECO:0000313" key="2">
    <source>
        <dbReference type="EMBL" id="VDN25972.1"/>
    </source>
</evidence>
<reference evidence="2 3" key="2">
    <citation type="submission" date="2018-11" db="EMBL/GenBank/DDBJ databases">
        <authorList>
            <consortium name="Pathogen Informatics"/>
        </authorList>
    </citation>
    <scope>NUCLEOTIDE SEQUENCE [LARGE SCALE GENOMIC DNA]</scope>
</reference>
<gene>
    <name evidence="2" type="ORF">GPUH_LOCUS15426</name>
</gene>
<proteinExistence type="predicted"/>
<evidence type="ECO:0000256" key="1">
    <source>
        <dbReference type="SAM" id="MobiDB-lite"/>
    </source>
</evidence>
<dbReference type="WBParaSite" id="GPUH_0001544701-mRNA-1">
    <property type="protein sequence ID" value="GPUH_0001544701-mRNA-1"/>
    <property type="gene ID" value="GPUH_0001544701"/>
</dbReference>
<keyword evidence="3" id="KW-1185">Reference proteome</keyword>
<dbReference type="Proteomes" id="UP000271098">
    <property type="component" value="Unassembled WGS sequence"/>
</dbReference>
<reference evidence="4" key="1">
    <citation type="submission" date="2016-06" db="UniProtKB">
        <authorList>
            <consortium name="WormBaseParasite"/>
        </authorList>
    </citation>
    <scope>IDENTIFICATION</scope>
</reference>
<dbReference type="AlphaFoldDB" id="A0A183E385"/>
<dbReference type="EMBL" id="UYRT01082421">
    <property type="protein sequence ID" value="VDN25972.1"/>
    <property type="molecule type" value="Genomic_DNA"/>
</dbReference>
<feature type="compositionally biased region" description="Basic and acidic residues" evidence="1">
    <location>
        <begin position="38"/>
        <end position="52"/>
    </location>
</feature>
<accession>A0A183E385</accession>
<protein>
    <submittedName>
        <fullName evidence="4">Protein Nef</fullName>
    </submittedName>
</protein>